<proteinExistence type="predicted"/>
<organism evidence="6 7">
    <name type="scientific">Streptomyces chattanoogensis</name>
    <dbReference type="NCBI Taxonomy" id="66876"/>
    <lineage>
        <taxon>Bacteria</taxon>
        <taxon>Bacillati</taxon>
        <taxon>Actinomycetota</taxon>
        <taxon>Actinomycetes</taxon>
        <taxon>Kitasatosporales</taxon>
        <taxon>Streptomycetaceae</taxon>
        <taxon>Streptomyces</taxon>
    </lineage>
</organism>
<evidence type="ECO:0000256" key="1">
    <source>
        <dbReference type="ARBA" id="ARBA00023015"/>
    </source>
</evidence>
<dbReference type="PANTHER" id="PTHR30055">
    <property type="entry name" value="HTH-TYPE TRANSCRIPTIONAL REGULATOR RUTR"/>
    <property type="match status" value="1"/>
</dbReference>
<dbReference type="PANTHER" id="PTHR30055:SF148">
    <property type="entry name" value="TETR-FAMILY TRANSCRIPTIONAL REGULATOR"/>
    <property type="match status" value="1"/>
</dbReference>
<dbReference type="Gene3D" id="1.10.357.10">
    <property type="entry name" value="Tetracycline Repressor, domain 2"/>
    <property type="match status" value="1"/>
</dbReference>
<gene>
    <name evidence="6" type="ORF">ADL29_23940</name>
</gene>
<reference evidence="7" key="1">
    <citation type="submission" date="2015-07" db="EMBL/GenBank/DDBJ databases">
        <authorList>
            <person name="Ju K.-S."/>
            <person name="Doroghazi J.R."/>
            <person name="Metcalf W.W."/>
        </authorList>
    </citation>
    <scope>NUCLEOTIDE SEQUENCE [LARGE SCALE GENOMIC DNA]</scope>
    <source>
        <strain evidence="7">NRRL ISP-5002</strain>
    </source>
</reference>
<dbReference type="GO" id="GO:0000976">
    <property type="term" value="F:transcription cis-regulatory region binding"/>
    <property type="evidence" value="ECO:0007669"/>
    <property type="project" value="TreeGrafter"/>
</dbReference>
<keyword evidence="3" id="KW-0804">Transcription</keyword>
<dbReference type="Gene3D" id="1.10.10.60">
    <property type="entry name" value="Homeodomain-like"/>
    <property type="match status" value="1"/>
</dbReference>
<dbReference type="Pfam" id="PF16859">
    <property type="entry name" value="TetR_C_11"/>
    <property type="match status" value="1"/>
</dbReference>
<dbReference type="SUPFAM" id="SSF46689">
    <property type="entry name" value="Homeodomain-like"/>
    <property type="match status" value="1"/>
</dbReference>
<keyword evidence="7" id="KW-1185">Reference proteome</keyword>
<keyword evidence="2 4" id="KW-0238">DNA-binding</keyword>
<comment type="caution">
    <text evidence="6">The sequence shown here is derived from an EMBL/GenBank/DDBJ whole genome shotgun (WGS) entry which is preliminary data.</text>
</comment>
<dbReference type="InterPro" id="IPR050109">
    <property type="entry name" value="HTH-type_TetR-like_transc_reg"/>
</dbReference>
<dbReference type="InterPro" id="IPR036271">
    <property type="entry name" value="Tet_transcr_reg_TetR-rel_C_sf"/>
</dbReference>
<evidence type="ECO:0000313" key="7">
    <source>
        <dbReference type="Proteomes" id="UP000037982"/>
    </source>
</evidence>
<evidence type="ECO:0000256" key="2">
    <source>
        <dbReference type="ARBA" id="ARBA00023125"/>
    </source>
</evidence>
<dbReference type="InterPro" id="IPR009057">
    <property type="entry name" value="Homeodomain-like_sf"/>
</dbReference>
<dbReference type="Pfam" id="PF00440">
    <property type="entry name" value="TetR_N"/>
    <property type="match status" value="1"/>
</dbReference>
<dbReference type="AlphaFoldDB" id="A0A0N0XWE1"/>
<protein>
    <submittedName>
        <fullName evidence="6">TetR family transcriptional regulator</fullName>
    </submittedName>
</protein>
<dbReference type="EMBL" id="LGKG01000147">
    <property type="protein sequence ID" value="KPC61543.1"/>
    <property type="molecule type" value="Genomic_DNA"/>
</dbReference>
<evidence type="ECO:0000313" key="6">
    <source>
        <dbReference type="EMBL" id="KPC61543.1"/>
    </source>
</evidence>
<evidence type="ECO:0000256" key="3">
    <source>
        <dbReference type="ARBA" id="ARBA00023163"/>
    </source>
</evidence>
<evidence type="ECO:0000256" key="4">
    <source>
        <dbReference type="PROSITE-ProRule" id="PRU00335"/>
    </source>
</evidence>
<dbReference type="PATRIC" id="fig|66876.3.peg.5244"/>
<name>A0A0N0XWE1_9ACTN</name>
<accession>A0A0N0XWE1</accession>
<dbReference type="PROSITE" id="PS50977">
    <property type="entry name" value="HTH_TETR_2"/>
    <property type="match status" value="1"/>
</dbReference>
<evidence type="ECO:0000259" key="5">
    <source>
        <dbReference type="PROSITE" id="PS50977"/>
    </source>
</evidence>
<dbReference type="Proteomes" id="UP000037982">
    <property type="component" value="Unassembled WGS sequence"/>
</dbReference>
<feature type="domain" description="HTH tetR-type" evidence="5">
    <location>
        <begin position="14"/>
        <end position="74"/>
    </location>
</feature>
<dbReference type="SUPFAM" id="SSF48498">
    <property type="entry name" value="Tetracyclin repressor-like, C-terminal domain"/>
    <property type="match status" value="1"/>
</dbReference>
<dbReference type="PRINTS" id="PR00455">
    <property type="entry name" value="HTHTETR"/>
</dbReference>
<sequence length="210" mass="22343">MTVRKQRGGRPRDSRVDHKILQTTRELIDEVGYPALTVDQVATRAGVGKAAIYRRYASKAEMAFAATMYEQQLPPLAGTGSLEGDLLALVRTFHVRMAAPAARQLAPALFSELAVNPELESRFQDTFLAAEQAAFAEIIEQAVARGELAGTVDPAMAHLLLLGSLASALYILNLPLDGAMVTDLAAAAAAGITALADRHHSDPGEAAEPR</sequence>
<dbReference type="GO" id="GO:0003700">
    <property type="term" value="F:DNA-binding transcription factor activity"/>
    <property type="evidence" value="ECO:0007669"/>
    <property type="project" value="TreeGrafter"/>
</dbReference>
<dbReference type="InterPro" id="IPR011075">
    <property type="entry name" value="TetR_C"/>
</dbReference>
<keyword evidence="1" id="KW-0805">Transcription regulation</keyword>
<dbReference type="InterPro" id="IPR001647">
    <property type="entry name" value="HTH_TetR"/>
</dbReference>
<feature type="DNA-binding region" description="H-T-H motif" evidence="4">
    <location>
        <begin position="37"/>
        <end position="56"/>
    </location>
</feature>